<name>A0A914HU31_GLORO</name>
<keyword evidence="1" id="KW-1185">Reference proteome</keyword>
<dbReference type="AlphaFoldDB" id="A0A914HU31"/>
<dbReference type="WBParaSite" id="Gr19_v10_g4481.t1">
    <property type="protein sequence ID" value="Gr19_v10_g4481.t1"/>
    <property type="gene ID" value="Gr19_v10_g4481"/>
</dbReference>
<reference evidence="2" key="1">
    <citation type="submission" date="2022-11" db="UniProtKB">
        <authorList>
            <consortium name="WormBaseParasite"/>
        </authorList>
    </citation>
    <scope>IDENTIFICATION</scope>
</reference>
<evidence type="ECO:0000313" key="1">
    <source>
        <dbReference type="Proteomes" id="UP000887572"/>
    </source>
</evidence>
<organism evidence="1 2">
    <name type="scientific">Globodera rostochiensis</name>
    <name type="common">Golden nematode worm</name>
    <name type="synonym">Heterodera rostochiensis</name>
    <dbReference type="NCBI Taxonomy" id="31243"/>
    <lineage>
        <taxon>Eukaryota</taxon>
        <taxon>Metazoa</taxon>
        <taxon>Ecdysozoa</taxon>
        <taxon>Nematoda</taxon>
        <taxon>Chromadorea</taxon>
        <taxon>Rhabditida</taxon>
        <taxon>Tylenchina</taxon>
        <taxon>Tylenchomorpha</taxon>
        <taxon>Tylenchoidea</taxon>
        <taxon>Heteroderidae</taxon>
        <taxon>Heteroderinae</taxon>
        <taxon>Globodera</taxon>
    </lineage>
</organism>
<dbReference type="Proteomes" id="UP000887572">
    <property type="component" value="Unplaced"/>
</dbReference>
<accession>A0A914HU31</accession>
<protein>
    <submittedName>
        <fullName evidence="2">Uncharacterized protein</fullName>
    </submittedName>
</protein>
<sequence length="78" mass="8612">MLCESSWNPVCAPFSEIWDTDHVANCTTFNQCASEWYWSSPTKKHHRPNAAGGRLPVAAADHASSFCSDLIDHLCSDS</sequence>
<proteinExistence type="predicted"/>
<evidence type="ECO:0000313" key="2">
    <source>
        <dbReference type="WBParaSite" id="Gr19_v10_g4481.t1"/>
    </source>
</evidence>